<dbReference type="EC" id="2.3.3.13" evidence="2"/>
<evidence type="ECO:0000313" key="7">
    <source>
        <dbReference type="EMBL" id="EQD51717.1"/>
    </source>
</evidence>
<proteinExistence type="predicted"/>
<sequence>MSTSPPTPAFSDPAHAAPLARERVLIFDTTLRDGEQAPGCSMTRAQKLRMARVLEELGVDIIEAGFPAASE</sequence>
<keyword evidence="5" id="KW-0100">Branched-chain amino acid biosynthesis</keyword>
<keyword evidence="4 7" id="KW-0808">Transferase</keyword>
<feature type="domain" description="Pyruvate carboxyltransferase" evidence="6">
    <location>
        <begin position="24"/>
        <end position="71"/>
    </location>
</feature>
<keyword evidence="3" id="KW-0028">Amino-acid biosynthesis</keyword>
<dbReference type="GO" id="GO:0003852">
    <property type="term" value="F:2-isopropylmalate synthase activity"/>
    <property type="evidence" value="ECO:0007669"/>
    <property type="project" value="UniProtKB-EC"/>
</dbReference>
<evidence type="ECO:0000256" key="2">
    <source>
        <dbReference type="ARBA" id="ARBA00012973"/>
    </source>
</evidence>
<dbReference type="PANTHER" id="PTHR10277">
    <property type="entry name" value="HOMOCITRATE SYNTHASE-RELATED"/>
    <property type="match status" value="1"/>
</dbReference>
<evidence type="ECO:0000256" key="5">
    <source>
        <dbReference type="ARBA" id="ARBA00023304"/>
    </source>
</evidence>
<gene>
    <name evidence="7" type="ORF">B1B_10912</name>
</gene>
<keyword evidence="7" id="KW-0436">Ligase</keyword>
<dbReference type="GO" id="GO:0016874">
    <property type="term" value="F:ligase activity"/>
    <property type="evidence" value="ECO:0007669"/>
    <property type="project" value="UniProtKB-KW"/>
</dbReference>
<dbReference type="InterPro" id="IPR050073">
    <property type="entry name" value="2-IPM_HCS-like"/>
</dbReference>
<comment type="caution">
    <text evidence="7">The sequence shown here is derived from an EMBL/GenBank/DDBJ whole genome shotgun (WGS) entry which is preliminary data.</text>
</comment>
<dbReference type="AlphaFoldDB" id="T1A3Z1"/>
<dbReference type="InterPro" id="IPR013785">
    <property type="entry name" value="Aldolase_TIM"/>
</dbReference>
<evidence type="ECO:0000256" key="1">
    <source>
        <dbReference type="ARBA" id="ARBA00004689"/>
    </source>
</evidence>
<evidence type="ECO:0000256" key="3">
    <source>
        <dbReference type="ARBA" id="ARBA00022605"/>
    </source>
</evidence>
<dbReference type="SUPFAM" id="SSF51569">
    <property type="entry name" value="Aldolase"/>
    <property type="match status" value="1"/>
</dbReference>
<evidence type="ECO:0000256" key="4">
    <source>
        <dbReference type="ARBA" id="ARBA00022679"/>
    </source>
</evidence>
<dbReference type="Gene3D" id="3.20.20.70">
    <property type="entry name" value="Aldolase class I"/>
    <property type="match status" value="1"/>
</dbReference>
<reference evidence="7" key="2">
    <citation type="journal article" date="2014" name="ISME J.">
        <title>Microbial stratification in low pH oxic and suboxic macroscopic growths along an acid mine drainage.</title>
        <authorList>
            <person name="Mendez-Garcia C."/>
            <person name="Mesa V."/>
            <person name="Sprenger R.R."/>
            <person name="Richter M."/>
            <person name="Diez M.S."/>
            <person name="Solano J."/>
            <person name="Bargiela R."/>
            <person name="Golyshina O.V."/>
            <person name="Manteca A."/>
            <person name="Ramos J.L."/>
            <person name="Gallego J.R."/>
            <person name="Llorente I."/>
            <person name="Martins Dos Santos V.A."/>
            <person name="Jensen O.N."/>
            <person name="Pelaez A.I."/>
            <person name="Sanchez J."/>
            <person name="Ferrer M."/>
        </authorList>
    </citation>
    <scope>NUCLEOTIDE SEQUENCE</scope>
</reference>
<dbReference type="EMBL" id="AUZY01007050">
    <property type="protein sequence ID" value="EQD51717.1"/>
    <property type="molecule type" value="Genomic_DNA"/>
</dbReference>
<name>T1A3Z1_9ZZZZ</name>
<accession>T1A3Z1</accession>
<feature type="non-terminal residue" evidence="7">
    <location>
        <position position="71"/>
    </location>
</feature>
<organism evidence="7">
    <name type="scientific">mine drainage metagenome</name>
    <dbReference type="NCBI Taxonomy" id="410659"/>
    <lineage>
        <taxon>unclassified sequences</taxon>
        <taxon>metagenomes</taxon>
        <taxon>ecological metagenomes</taxon>
    </lineage>
</organism>
<protein>
    <recommendedName>
        <fullName evidence="2">2-isopropylmalate synthase</fullName>
        <ecNumber evidence="2">2.3.3.13</ecNumber>
    </recommendedName>
</protein>
<comment type="pathway">
    <text evidence="1">Amino-acid biosynthesis; L-leucine biosynthesis; L-leucine from 3-methyl-2-oxobutanoate: step 1/4.</text>
</comment>
<reference evidence="7" key="1">
    <citation type="submission" date="2013-08" db="EMBL/GenBank/DDBJ databases">
        <authorList>
            <person name="Mendez C."/>
            <person name="Richter M."/>
            <person name="Ferrer M."/>
            <person name="Sanchez J."/>
        </authorList>
    </citation>
    <scope>NUCLEOTIDE SEQUENCE</scope>
</reference>
<dbReference type="GO" id="GO:0009098">
    <property type="term" value="P:L-leucine biosynthetic process"/>
    <property type="evidence" value="ECO:0007669"/>
    <property type="project" value="TreeGrafter"/>
</dbReference>
<dbReference type="InterPro" id="IPR000891">
    <property type="entry name" value="PYR_CT"/>
</dbReference>
<dbReference type="PANTHER" id="PTHR10277:SF9">
    <property type="entry name" value="2-ISOPROPYLMALATE SYNTHASE 1, CHLOROPLASTIC-RELATED"/>
    <property type="match status" value="1"/>
</dbReference>
<dbReference type="PROSITE" id="PS00815">
    <property type="entry name" value="AIPM_HOMOCIT_SYNTH_1"/>
    <property type="match status" value="1"/>
</dbReference>
<dbReference type="InterPro" id="IPR002034">
    <property type="entry name" value="AIPM/Hcit_synth_CS"/>
</dbReference>
<dbReference type="Pfam" id="PF00682">
    <property type="entry name" value="HMGL-like"/>
    <property type="match status" value="1"/>
</dbReference>
<keyword evidence="7" id="KW-0670">Pyruvate</keyword>
<dbReference type="PROSITE" id="PS50991">
    <property type="entry name" value="PYR_CT"/>
    <property type="match status" value="1"/>
</dbReference>
<evidence type="ECO:0000259" key="6">
    <source>
        <dbReference type="PROSITE" id="PS50991"/>
    </source>
</evidence>